<sequence>MSNTIFSIDLADSSQTSEEFREIVQGILEEAIRRRMTILLRKMMDLFDNVIDEWLELRR</sequence>
<accession>A0A5B6VIH8</accession>
<evidence type="ECO:0000313" key="2">
    <source>
        <dbReference type="Proteomes" id="UP000325315"/>
    </source>
</evidence>
<dbReference type="Proteomes" id="UP000325315">
    <property type="component" value="Unassembled WGS sequence"/>
</dbReference>
<dbReference type="EMBL" id="SMMG02000006">
    <property type="protein sequence ID" value="KAA3469020.1"/>
    <property type="molecule type" value="Genomic_DNA"/>
</dbReference>
<organism evidence="1 2">
    <name type="scientific">Gossypium australe</name>
    <dbReference type="NCBI Taxonomy" id="47621"/>
    <lineage>
        <taxon>Eukaryota</taxon>
        <taxon>Viridiplantae</taxon>
        <taxon>Streptophyta</taxon>
        <taxon>Embryophyta</taxon>
        <taxon>Tracheophyta</taxon>
        <taxon>Spermatophyta</taxon>
        <taxon>Magnoliopsida</taxon>
        <taxon>eudicotyledons</taxon>
        <taxon>Gunneridae</taxon>
        <taxon>Pentapetalae</taxon>
        <taxon>rosids</taxon>
        <taxon>malvids</taxon>
        <taxon>Malvales</taxon>
        <taxon>Malvaceae</taxon>
        <taxon>Malvoideae</taxon>
        <taxon>Gossypium</taxon>
    </lineage>
</organism>
<name>A0A5B6VIH8_9ROSI</name>
<proteinExistence type="predicted"/>
<reference evidence="2" key="1">
    <citation type="journal article" date="2019" name="Plant Biotechnol. J.">
        <title>Genome sequencing of the Australian wild diploid species Gossypium australe highlights disease resistance and delayed gland morphogenesis.</title>
        <authorList>
            <person name="Cai Y."/>
            <person name="Cai X."/>
            <person name="Wang Q."/>
            <person name="Wang P."/>
            <person name="Zhang Y."/>
            <person name="Cai C."/>
            <person name="Xu Y."/>
            <person name="Wang K."/>
            <person name="Zhou Z."/>
            <person name="Wang C."/>
            <person name="Geng S."/>
            <person name="Li B."/>
            <person name="Dong Q."/>
            <person name="Hou Y."/>
            <person name="Wang H."/>
            <person name="Ai P."/>
            <person name="Liu Z."/>
            <person name="Yi F."/>
            <person name="Sun M."/>
            <person name="An G."/>
            <person name="Cheng J."/>
            <person name="Zhang Y."/>
            <person name="Shi Q."/>
            <person name="Xie Y."/>
            <person name="Shi X."/>
            <person name="Chang Y."/>
            <person name="Huang F."/>
            <person name="Chen Y."/>
            <person name="Hong S."/>
            <person name="Mi L."/>
            <person name="Sun Q."/>
            <person name="Zhang L."/>
            <person name="Zhou B."/>
            <person name="Peng R."/>
            <person name="Zhang X."/>
            <person name="Liu F."/>
        </authorList>
    </citation>
    <scope>NUCLEOTIDE SEQUENCE [LARGE SCALE GENOMIC DNA]</scope>
    <source>
        <strain evidence="2">cv. PA1801</strain>
    </source>
</reference>
<comment type="caution">
    <text evidence="1">The sequence shown here is derived from an EMBL/GenBank/DDBJ whole genome shotgun (WGS) entry which is preliminary data.</text>
</comment>
<keyword evidence="2" id="KW-1185">Reference proteome</keyword>
<dbReference type="AlphaFoldDB" id="A0A5B6VIH8"/>
<gene>
    <name evidence="1" type="ORF">EPI10_014854</name>
</gene>
<protein>
    <submittedName>
        <fullName evidence="1">Geraniol 8-hydroxylase-like</fullName>
    </submittedName>
</protein>
<evidence type="ECO:0000313" key="1">
    <source>
        <dbReference type="EMBL" id="KAA3469020.1"/>
    </source>
</evidence>